<dbReference type="PANTHER" id="PTHR31030:SF1">
    <property type="entry name" value="PLASMA MEMBRANE FUSION PROTEIN PRM1"/>
    <property type="match status" value="1"/>
</dbReference>
<keyword evidence="8 10" id="KW-0472">Membrane</keyword>
<evidence type="ECO:0000256" key="8">
    <source>
        <dbReference type="ARBA" id="ARBA00023136"/>
    </source>
</evidence>
<keyword evidence="9" id="KW-0325">Glycoprotein</keyword>
<dbReference type="RefSeq" id="XP_031024071.1">
    <property type="nucleotide sequence ID" value="XM_031169943.1"/>
</dbReference>
<keyword evidence="6 10" id="KW-0184">Conjugation</keyword>
<dbReference type="GO" id="GO:0032220">
    <property type="term" value="P:plasma membrane fusion involved in cytogamy"/>
    <property type="evidence" value="ECO:0007669"/>
    <property type="project" value="TreeGrafter"/>
</dbReference>
<feature type="region of interest" description="Disordered" evidence="11">
    <location>
        <begin position="786"/>
        <end position="808"/>
    </location>
</feature>
<evidence type="ECO:0000256" key="5">
    <source>
        <dbReference type="ARBA" id="ARBA00022692"/>
    </source>
</evidence>
<dbReference type="AlphaFoldDB" id="A0A507C4Q5"/>
<dbReference type="GO" id="GO:0005886">
    <property type="term" value="C:plasma membrane"/>
    <property type="evidence" value="ECO:0007669"/>
    <property type="project" value="UniProtKB-SubCell"/>
</dbReference>
<dbReference type="InterPro" id="IPR026777">
    <property type="entry name" value="PRM1"/>
</dbReference>
<gene>
    <name evidence="12" type="ORF">SmJEL517_g04015</name>
</gene>
<dbReference type="PANTHER" id="PTHR31030">
    <property type="entry name" value="PLASMA MEMBRANE FUSION PROTEIN PRM1"/>
    <property type="match status" value="1"/>
</dbReference>
<reference evidence="12 13" key="1">
    <citation type="journal article" date="2019" name="Sci. Rep.">
        <title>Comparative genomics of chytrid fungi reveal insights into the obligate biotrophic and pathogenic lifestyle of Synchytrium endobioticum.</title>
        <authorList>
            <person name="van de Vossenberg B.T.L.H."/>
            <person name="Warris S."/>
            <person name="Nguyen H.D.T."/>
            <person name="van Gent-Pelzer M.P.E."/>
            <person name="Joly D.L."/>
            <person name="van de Geest H.C."/>
            <person name="Bonants P.J.M."/>
            <person name="Smith D.S."/>
            <person name="Levesque C.A."/>
            <person name="van der Lee T.A.J."/>
        </authorList>
    </citation>
    <scope>NUCLEOTIDE SEQUENCE [LARGE SCALE GENOMIC DNA]</scope>
    <source>
        <strain evidence="12 13">JEL517</strain>
    </source>
</reference>
<keyword evidence="5 10" id="KW-0812">Transmembrane</keyword>
<evidence type="ECO:0000256" key="1">
    <source>
        <dbReference type="ARBA" id="ARBA00002512"/>
    </source>
</evidence>
<dbReference type="OrthoDB" id="10248838at2759"/>
<evidence type="ECO:0000313" key="13">
    <source>
        <dbReference type="Proteomes" id="UP000319731"/>
    </source>
</evidence>
<comment type="similarity">
    <text evidence="4 10">Belongs to the PRM1 family.</text>
</comment>
<name>A0A507C4Q5_9FUNG</name>
<feature type="transmembrane region" description="Helical" evidence="10">
    <location>
        <begin position="57"/>
        <end position="75"/>
    </location>
</feature>
<evidence type="ECO:0000313" key="12">
    <source>
        <dbReference type="EMBL" id="TPX32976.1"/>
    </source>
</evidence>
<feature type="transmembrane region" description="Helical" evidence="10">
    <location>
        <begin position="306"/>
        <end position="330"/>
    </location>
</feature>
<sequence length="808" mass="89492">MTRTALELLAPGESAEEKLDLWGRFFQLRHASSPIATMAGQLSIWAKLSQSYATYHVFHILFIIMLIYMSFVPYINEEATNVKKAMNSTCQSVQDATNALYAIPNSTVTAINEATTTAVNSLIEHTSQGLIAAVHIITLIIDFFIRRYAKVLVCVMDLVIQGSLGSVSFYSTEIVDYLNQAASNMNSGINTFVNGITTFGGLIPADPSALQYQVNNLVPNIPQDFVTVLQNLNGQVPTLVELEQHLEVLINKPFEMIESLIAQQFDGAKVQANVFPTPPPPLTVNFCDGMDTSFIDTIVAAINKGLWYVTVILILLMVACVLLNAVWIIIQHRHYQNRFSSVKSVMHHSMDVHLKRMGTTPNFDDPDQQVTEHSNEIIEEDDLAHRVLFATIHPRIAKWLTYCSSRLSEKAQHRITWFVSYVYHPTSLTCLSIGLMGLLATSLLLSNLAAVRATATADATTGFGLVLDVVVDKVNASIMETALNYATLTNNAISSMELNANNVLFGWVDSTASTVNSTIGTVANGFTSAIIEPLSGVPPIQTAVQAFVDCLLFNIIADFQDALTFLQTNLHISIPLIDEHALAVEPTVIRSSVMSAMANNKKVEAVVEEFFDAIQGELKRHQWMFGVLTAFGSAIIVFGFIQLLLWILWEDVISICWGRYKSGREAKGLPVFSLPNVKDMHMLNMRRMPNMPRISIPKINMPNMKDIHIPRSTIPNMPNMPKFPSRPNLDFRRRSMPAKGYKKYSNFSESDPNIMATADYASPTSPATEDVATIVARLQANASNVKFPPVHEEESNNYHIAPPVPARP</sequence>
<dbReference type="STRING" id="1806994.A0A507C4Q5"/>
<comment type="caution">
    <text evidence="10">Lacks conserved residue(s) required for the propagation of feature annotation.</text>
</comment>
<organism evidence="12 13">
    <name type="scientific">Synchytrium microbalum</name>
    <dbReference type="NCBI Taxonomy" id="1806994"/>
    <lineage>
        <taxon>Eukaryota</taxon>
        <taxon>Fungi</taxon>
        <taxon>Fungi incertae sedis</taxon>
        <taxon>Chytridiomycota</taxon>
        <taxon>Chytridiomycota incertae sedis</taxon>
        <taxon>Chytridiomycetes</taxon>
        <taxon>Synchytriales</taxon>
        <taxon>Synchytriaceae</taxon>
        <taxon>Synchytrium</taxon>
    </lineage>
</organism>
<feature type="transmembrane region" description="Helical" evidence="10">
    <location>
        <begin position="623"/>
        <end position="649"/>
    </location>
</feature>
<evidence type="ECO:0000256" key="3">
    <source>
        <dbReference type="ARBA" id="ARBA00004196"/>
    </source>
</evidence>
<proteinExistence type="inferred from homology"/>
<keyword evidence="10" id="KW-1003">Cell membrane</keyword>
<evidence type="ECO:0000256" key="2">
    <source>
        <dbReference type="ARBA" id="ARBA00004127"/>
    </source>
</evidence>
<dbReference type="GO" id="GO:0012505">
    <property type="term" value="C:endomembrane system"/>
    <property type="evidence" value="ECO:0007669"/>
    <property type="project" value="UniProtKB-SubCell"/>
</dbReference>
<evidence type="ECO:0000256" key="6">
    <source>
        <dbReference type="ARBA" id="ARBA00022971"/>
    </source>
</evidence>
<keyword evidence="13" id="KW-1185">Reference proteome</keyword>
<accession>A0A507C4Q5</accession>
<comment type="caution">
    <text evidence="12">The sequence shown here is derived from an EMBL/GenBank/DDBJ whole genome shotgun (WGS) entry which is preliminary data.</text>
</comment>
<dbReference type="GeneID" id="42005240"/>
<evidence type="ECO:0000256" key="7">
    <source>
        <dbReference type="ARBA" id="ARBA00022989"/>
    </source>
</evidence>
<protein>
    <recommendedName>
        <fullName evidence="10">Plasma membrane fusion protein PRM1</fullName>
    </recommendedName>
</protein>
<dbReference type="Proteomes" id="UP000319731">
    <property type="component" value="Unassembled WGS sequence"/>
</dbReference>
<evidence type="ECO:0000256" key="9">
    <source>
        <dbReference type="ARBA" id="ARBA00023180"/>
    </source>
</evidence>
<evidence type="ECO:0000256" key="4">
    <source>
        <dbReference type="ARBA" id="ARBA00010780"/>
    </source>
</evidence>
<dbReference type="GO" id="GO:0043332">
    <property type="term" value="C:mating projection tip"/>
    <property type="evidence" value="ECO:0007669"/>
    <property type="project" value="UniProtKB-UniRule"/>
</dbReference>
<dbReference type="EMBL" id="QEAO01000024">
    <property type="protein sequence ID" value="TPX32976.1"/>
    <property type="molecule type" value="Genomic_DNA"/>
</dbReference>
<keyword evidence="7 10" id="KW-1133">Transmembrane helix</keyword>
<comment type="subcellular location">
    <subcellularLocation>
        <location evidence="3">Cell envelope</location>
    </subcellularLocation>
    <subcellularLocation>
        <location evidence="10">Cell membrane</location>
        <topology evidence="10">Multi-pass membrane protein</topology>
    </subcellularLocation>
    <subcellularLocation>
        <location evidence="2">Endomembrane system</location>
        <topology evidence="2">Multi-pass membrane protein</topology>
    </subcellularLocation>
</comment>
<evidence type="ECO:0000256" key="11">
    <source>
        <dbReference type="SAM" id="MobiDB-lite"/>
    </source>
</evidence>
<comment type="function">
    <text evidence="1 10">Involved in cell fusion during mating by stabilizing the plasma membrane fusion event.</text>
</comment>
<evidence type="ECO:0000256" key="10">
    <source>
        <dbReference type="RuleBase" id="RU366035"/>
    </source>
</evidence>